<organism evidence="1 2">
    <name type="scientific">Halalkalibacter krulwichiae</name>
    <dbReference type="NCBI Taxonomy" id="199441"/>
    <lineage>
        <taxon>Bacteria</taxon>
        <taxon>Bacillati</taxon>
        <taxon>Bacillota</taxon>
        <taxon>Bacilli</taxon>
        <taxon>Bacillales</taxon>
        <taxon>Bacillaceae</taxon>
        <taxon>Halalkalibacter</taxon>
    </lineage>
</organism>
<dbReference type="RefSeq" id="WP_066157601.1">
    <property type="nucleotide sequence ID" value="NZ_CP020814.1"/>
</dbReference>
<accession>A0A1X9MGC6</accession>
<keyword evidence="2" id="KW-1185">Reference proteome</keyword>
<proteinExistence type="predicted"/>
<gene>
    <name evidence="1" type="ORF">BkAM31D_22985</name>
</gene>
<reference evidence="1 2" key="1">
    <citation type="submission" date="2017-04" db="EMBL/GenBank/DDBJ databases">
        <title>Bacillus krulwichiae AM31D Genome sequencing and assembly.</title>
        <authorList>
            <person name="Krulwich T.A."/>
            <person name="Anastor L."/>
            <person name="Ehrlich R."/>
            <person name="Ehrlich G.D."/>
            <person name="Janto B."/>
        </authorList>
    </citation>
    <scope>NUCLEOTIDE SEQUENCE [LARGE SCALE GENOMIC DNA]</scope>
    <source>
        <strain evidence="1 2">AM31D</strain>
    </source>
</reference>
<protein>
    <submittedName>
        <fullName evidence="1">Uncharacterized protein</fullName>
    </submittedName>
</protein>
<dbReference type="Proteomes" id="UP000193006">
    <property type="component" value="Chromosome"/>
</dbReference>
<dbReference type="STRING" id="199441.BkAM31D_22985"/>
<evidence type="ECO:0000313" key="1">
    <source>
        <dbReference type="EMBL" id="ARK32498.1"/>
    </source>
</evidence>
<evidence type="ECO:0000313" key="2">
    <source>
        <dbReference type="Proteomes" id="UP000193006"/>
    </source>
</evidence>
<name>A0A1X9MGC6_9BACI</name>
<dbReference type="AlphaFoldDB" id="A0A1X9MGC6"/>
<dbReference type="KEGG" id="bkw:BkAM31D_22985"/>
<sequence>MLEILANIGMSMVIFLRGTPEDEKIEKNIELLQRVAWFRELYSENEEEFRKDPDLRYLIGTANVEKCLESEKRSEQLRRRVEKYKIVG</sequence>
<dbReference type="EMBL" id="CP020814">
    <property type="protein sequence ID" value="ARK32498.1"/>
    <property type="molecule type" value="Genomic_DNA"/>
</dbReference>